<reference evidence="2" key="1">
    <citation type="journal article" date="2020" name="New Phytol.">
        <title>Comparative genomics reveals dynamic genome evolution in host specialist ectomycorrhizal fungi.</title>
        <authorList>
            <person name="Lofgren L.A."/>
            <person name="Nguyen N.H."/>
            <person name="Vilgalys R."/>
            <person name="Ruytinx J."/>
            <person name="Liao H.L."/>
            <person name="Branco S."/>
            <person name="Kuo A."/>
            <person name="LaButti K."/>
            <person name="Lipzen A."/>
            <person name="Andreopoulos W."/>
            <person name="Pangilinan J."/>
            <person name="Riley R."/>
            <person name="Hundley H."/>
            <person name="Na H."/>
            <person name="Barry K."/>
            <person name="Grigoriev I.V."/>
            <person name="Stajich J.E."/>
            <person name="Kennedy P.G."/>
        </authorList>
    </citation>
    <scope>NUCLEOTIDE SEQUENCE</scope>
    <source>
        <strain evidence="2">FC423</strain>
    </source>
</reference>
<evidence type="ECO:0000313" key="2">
    <source>
        <dbReference type="EMBL" id="KAG2120418.1"/>
    </source>
</evidence>
<accession>A0A9P7FM68</accession>
<organism evidence="2 3">
    <name type="scientific">Suillus discolor</name>
    <dbReference type="NCBI Taxonomy" id="1912936"/>
    <lineage>
        <taxon>Eukaryota</taxon>
        <taxon>Fungi</taxon>
        <taxon>Dikarya</taxon>
        <taxon>Basidiomycota</taxon>
        <taxon>Agaricomycotina</taxon>
        <taxon>Agaricomycetes</taxon>
        <taxon>Agaricomycetidae</taxon>
        <taxon>Boletales</taxon>
        <taxon>Suillineae</taxon>
        <taxon>Suillaceae</taxon>
        <taxon>Suillus</taxon>
    </lineage>
</organism>
<keyword evidence="3" id="KW-1185">Reference proteome</keyword>
<name>A0A9P7FM68_9AGAM</name>
<evidence type="ECO:0000313" key="3">
    <source>
        <dbReference type="Proteomes" id="UP000823399"/>
    </source>
</evidence>
<feature type="region of interest" description="Disordered" evidence="1">
    <location>
        <begin position="145"/>
        <end position="169"/>
    </location>
</feature>
<dbReference type="Proteomes" id="UP000823399">
    <property type="component" value="Unassembled WGS sequence"/>
</dbReference>
<evidence type="ECO:0000256" key="1">
    <source>
        <dbReference type="SAM" id="MobiDB-lite"/>
    </source>
</evidence>
<dbReference type="RefSeq" id="XP_041299794.1">
    <property type="nucleotide sequence ID" value="XM_041440759.1"/>
</dbReference>
<comment type="caution">
    <text evidence="2">The sequence shown here is derived from an EMBL/GenBank/DDBJ whole genome shotgun (WGS) entry which is preliminary data.</text>
</comment>
<dbReference type="OrthoDB" id="3044168at2759"/>
<dbReference type="AlphaFoldDB" id="A0A9P7FM68"/>
<sequence length="308" mass="33890">MAPPLDICAQLNSSLGAGNPFTQLSWLDLAETGSTTASSIFIAFRARYRFTSWAAVHQNKPTQLVDIFQSPCLREDNKRSFLDSNISQAIQLMSDIFTGEVAAKVSQKAFMDSKWNKVTPPSVQVQKRKKKRKNIFQCGSHASLEFPPSKPRAPQPQDFGLAPHTRPPPAQEFIVVPRTRCDAWTRIGRERVSFDTHIKPIANWHTPALGSVLHPCPFRVHLSPLAPGADTTPASEPNNVAHTERVTTSIVHVIPLTATSVMQPAPDLFVTRLAALGYDINGPPSYAIATGQAQSHVHVVTHREVIDN</sequence>
<proteinExistence type="predicted"/>
<dbReference type="EMBL" id="JABBWM010000001">
    <property type="protein sequence ID" value="KAG2120418.1"/>
    <property type="molecule type" value="Genomic_DNA"/>
</dbReference>
<gene>
    <name evidence="2" type="ORF">F5147DRAFT_766334</name>
</gene>
<dbReference type="GeneID" id="64703018"/>
<protein>
    <submittedName>
        <fullName evidence="2">Uncharacterized protein</fullName>
    </submittedName>
</protein>